<accession>A0A2R6NQA0</accession>
<dbReference type="Proteomes" id="UP000186601">
    <property type="component" value="Unassembled WGS sequence"/>
</dbReference>
<reference evidence="1 2" key="1">
    <citation type="submission" date="2018-02" db="EMBL/GenBank/DDBJ databases">
        <title>Genome sequence of the basidiomycete white-rot fungus Phlebia centrifuga.</title>
        <authorList>
            <person name="Granchi Z."/>
            <person name="Peng M."/>
            <person name="de Vries R.P."/>
            <person name="Hilden K."/>
            <person name="Makela M.R."/>
            <person name="Grigoriev I."/>
            <person name="Riley R."/>
        </authorList>
    </citation>
    <scope>NUCLEOTIDE SEQUENCE [LARGE SCALE GENOMIC DNA]</scope>
    <source>
        <strain evidence="1 2">FBCC195</strain>
    </source>
</reference>
<dbReference type="AlphaFoldDB" id="A0A2R6NQA0"/>
<keyword evidence="2" id="KW-1185">Reference proteome</keyword>
<dbReference type="EMBL" id="MLYV02000961">
    <property type="protein sequence ID" value="PSR74731.1"/>
    <property type="molecule type" value="Genomic_DNA"/>
</dbReference>
<sequence>MPQIKLISNLPMNDRLGLLTDAMHFCPRPNCGKWFHRACLLHARSCEKEDAFIPGSRPLRLLAVDPDQNSDVVHPLLKRYTFARSQSGKMSSADLRAYCLRENLEKILRKDIDVPEEVVEVAGQPIVRYPNAGTFSTAGNVTDVIFARRLLYQAFDGDQFDFEDMTANMEREYGADWVNKDEAYLEAWHFLISQNMLACPLPSYWKKVRETNPFPDGPPPSLICPQCDGAI</sequence>
<dbReference type="OrthoDB" id="10259622at2759"/>
<evidence type="ECO:0000313" key="1">
    <source>
        <dbReference type="EMBL" id="PSR74731.1"/>
    </source>
</evidence>
<evidence type="ECO:0000313" key="2">
    <source>
        <dbReference type="Proteomes" id="UP000186601"/>
    </source>
</evidence>
<protein>
    <submittedName>
        <fullName evidence="1">Uncharacterized protein</fullName>
    </submittedName>
</protein>
<name>A0A2R6NQA0_9APHY</name>
<proteinExistence type="predicted"/>
<comment type="caution">
    <text evidence="1">The sequence shown here is derived from an EMBL/GenBank/DDBJ whole genome shotgun (WGS) entry which is preliminary data.</text>
</comment>
<organism evidence="1 2">
    <name type="scientific">Hermanssonia centrifuga</name>
    <dbReference type="NCBI Taxonomy" id="98765"/>
    <lineage>
        <taxon>Eukaryota</taxon>
        <taxon>Fungi</taxon>
        <taxon>Dikarya</taxon>
        <taxon>Basidiomycota</taxon>
        <taxon>Agaricomycotina</taxon>
        <taxon>Agaricomycetes</taxon>
        <taxon>Polyporales</taxon>
        <taxon>Meruliaceae</taxon>
        <taxon>Hermanssonia</taxon>
    </lineage>
</organism>
<gene>
    <name evidence="1" type="ORF">PHLCEN_2v9610</name>
</gene>